<evidence type="ECO:0000313" key="1">
    <source>
        <dbReference type="EMBL" id="PRF28760.1"/>
    </source>
</evidence>
<dbReference type="AlphaFoldDB" id="A0A8E2S2Q1"/>
<protein>
    <submittedName>
        <fullName evidence="1">Uncharacterized protein</fullName>
    </submittedName>
</protein>
<reference evidence="1 2" key="1">
    <citation type="submission" date="2018-03" db="EMBL/GenBank/DDBJ databases">
        <authorList>
            <person name="Nguyen K."/>
            <person name="Fouts D."/>
            <person name="Sutton G."/>
        </authorList>
    </citation>
    <scope>NUCLEOTIDE SEQUENCE [LARGE SCALE GENOMIC DNA]</scope>
    <source>
        <strain evidence="1 2">AU17135</strain>
    </source>
</reference>
<sequence length="74" mass="8301">MRDAQASAIDDVVALPCSGFVPAHHRNRMPDDVRRVFEIASFGFQYGYCDKKSYPDERQVFIKPTVSPAANCHA</sequence>
<comment type="caution">
    <text evidence="1">The sequence shown here is derived from an EMBL/GenBank/DDBJ whole genome shotgun (WGS) entry which is preliminary data.</text>
</comment>
<evidence type="ECO:0000313" key="2">
    <source>
        <dbReference type="Proteomes" id="UP000237686"/>
    </source>
</evidence>
<accession>A0A8E2S2Q1</accession>
<dbReference type="EMBL" id="PVFZ01000003">
    <property type="protein sequence ID" value="PRF28760.1"/>
    <property type="molecule type" value="Genomic_DNA"/>
</dbReference>
<name>A0A8E2S2Q1_9BURK</name>
<organism evidence="1 2">
    <name type="scientific">Burkholderia multivorans</name>
    <dbReference type="NCBI Taxonomy" id="87883"/>
    <lineage>
        <taxon>Bacteria</taxon>
        <taxon>Pseudomonadati</taxon>
        <taxon>Pseudomonadota</taxon>
        <taxon>Betaproteobacteria</taxon>
        <taxon>Burkholderiales</taxon>
        <taxon>Burkholderiaceae</taxon>
        <taxon>Burkholderia</taxon>
        <taxon>Burkholderia cepacia complex</taxon>
    </lineage>
</organism>
<dbReference type="Proteomes" id="UP000237686">
    <property type="component" value="Unassembled WGS sequence"/>
</dbReference>
<gene>
    <name evidence="1" type="ORF">C6P98_00680</name>
</gene>
<proteinExistence type="predicted"/>